<proteinExistence type="predicted"/>
<protein>
    <submittedName>
        <fullName evidence="2">Uncharacterized protein</fullName>
    </submittedName>
</protein>
<feature type="chain" id="PRO_5040221879" evidence="1">
    <location>
        <begin position="27"/>
        <end position="90"/>
    </location>
</feature>
<feature type="signal peptide" evidence="1">
    <location>
        <begin position="1"/>
        <end position="26"/>
    </location>
</feature>
<name>A0A9Q3GIV9_9BASI</name>
<keyword evidence="3" id="KW-1185">Reference proteome</keyword>
<evidence type="ECO:0000313" key="2">
    <source>
        <dbReference type="EMBL" id="MBW0469091.1"/>
    </source>
</evidence>
<comment type="caution">
    <text evidence="2">The sequence shown here is derived from an EMBL/GenBank/DDBJ whole genome shotgun (WGS) entry which is preliminary data.</text>
</comment>
<sequence length="90" mass="10247">MNFFALTQLALVLVVAIVLQPSSIQGQKCLKKPYIHALCERDLNNNLVQVYPARALYDYHCEGDVRKCCKEEMLEPAVDKTAFEKLCNND</sequence>
<keyword evidence="1" id="KW-0732">Signal</keyword>
<evidence type="ECO:0000256" key="1">
    <source>
        <dbReference type="SAM" id="SignalP"/>
    </source>
</evidence>
<evidence type="ECO:0000313" key="3">
    <source>
        <dbReference type="Proteomes" id="UP000765509"/>
    </source>
</evidence>
<gene>
    <name evidence="2" type="ORF">O181_008806</name>
</gene>
<dbReference type="AlphaFoldDB" id="A0A9Q3GIV9"/>
<reference evidence="2" key="1">
    <citation type="submission" date="2021-03" db="EMBL/GenBank/DDBJ databases">
        <title>Draft genome sequence of rust myrtle Austropuccinia psidii MF-1, a brazilian biotype.</title>
        <authorList>
            <person name="Quecine M.C."/>
            <person name="Pachon D.M.R."/>
            <person name="Bonatelli M.L."/>
            <person name="Correr F.H."/>
            <person name="Franceschini L.M."/>
            <person name="Leite T.F."/>
            <person name="Margarido G.R.A."/>
            <person name="Almeida C.A."/>
            <person name="Ferrarezi J.A."/>
            <person name="Labate C.A."/>
        </authorList>
    </citation>
    <scope>NUCLEOTIDE SEQUENCE</scope>
    <source>
        <strain evidence="2">MF-1</strain>
    </source>
</reference>
<organism evidence="2 3">
    <name type="scientific">Austropuccinia psidii MF-1</name>
    <dbReference type="NCBI Taxonomy" id="1389203"/>
    <lineage>
        <taxon>Eukaryota</taxon>
        <taxon>Fungi</taxon>
        <taxon>Dikarya</taxon>
        <taxon>Basidiomycota</taxon>
        <taxon>Pucciniomycotina</taxon>
        <taxon>Pucciniomycetes</taxon>
        <taxon>Pucciniales</taxon>
        <taxon>Sphaerophragmiaceae</taxon>
        <taxon>Austropuccinia</taxon>
    </lineage>
</organism>
<dbReference type="EMBL" id="AVOT02002075">
    <property type="protein sequence ID" value="MBW0469091.1"/>
    <property type="molecule type" value="Genomic_DNA"/>
</dbReference>
<accession>A0A9Q3GIV9</accession>
<dbReference type="Proteomes" id="UP000765509">
    <property type="component" value="Unassembled WGS sequence"/>
</dbReference>